<evidence type="ECO:0000256" key="8">
    <source>
        <dbReference type="ARBA" id="ARBA00023315"/>
    </source>
</evidence>
<dbReference type="Proteomes" id="UP000887104">
    <property type="component" value="Unassembled WGS sequence"/>
</dbReference>
<keyword evidence="8 9" id="KW-0012">Acyltransferase</keyword>
<comment type="caution">
    <text evidence="9">Lacks conserved residue(s) required for the propagation of feature annotation.</text>
</comment>
<evidence type="ECO:0000256" key="7">
    <source>
        <dbReference type="ARBA" id="ARBA00023136"/>
    </source>
</evidence>
<protein>
    <recommendedName>
        <fullName evidence="9">Apolipoprotein N-acyltransferase</fullName>
        <shortName evidence="9">ALP N-acyltransferase</shortName>
        <ecNumber evidence="9">2.3.1.269</ecNumber>
    </recommendedName>
</protein>
<dbReference type="PANTHER" id="PTHR38686">
    <property type="entry name" value="APOLIPOPROTEIN N-ACYLTRANSFERASE"/>
    <property type="match status" value="1"/>
</dbReference>
<dbReference type="Pfam" id="PF20154">
    <property type="entry name" value="LNT_N"/>
    <property type="match status" value="1"/>
</dbReference>
<evidence type="ECO:0000256" key="6">
    <source>
        <dbReference type="ARBA" id="ARBA00022989"/>
    </source>
</evidence>
<keyword evidence="4 9" id="KW-0808">Transferase</keyword>
<reference evidence="11" key="1">
    <citation type="submission" date="2021-05" db="EMBL/GenBank/DDBJ databases">
        <title>Molecular characterization for Shewanella algae harboring chromosomal blaOXA-55-like strains isolated from clinical and environment sample.</title>
        <authorList>
            <person name="Ohama Y."/>
            <person name="Aoki K."/>
            <person name="Harada S."/>
            <person name="Moriya K."/>
            <person name="Ishii Y."/>
            <person name="Tateda K."/>
        </authorList>
    </citation>
    <scope>NUCLEOTIDE SEQUENCE</scope>
    <source>
        <strain evidence="11">JCM 11563</strain>
    </source>
</reference>
<dbReference type="EMBL" id="BPEY01000206">
    <property type="protein sequence ID" value="GIU52616.1"/>
    <property type="molecule type" value="Genomic_DNA"/>
</dbReference>
<dbReference type="Pfam" id="PF00795">
    <property type="entry name" value="CN_hydrolase"/>
    <property type="match status" value="1"/>
</dbReference>
<keyword evidence="6 9" id="KW-1133">Transmembrane helix</keyword>
<dbReference type="CDD" id="cd07571">
    <property type="entry name" value="ALP_N-acyl_transferase"/>
    <property type="match status" value="1"/>
</dbReference>
<evidence type="ECO:0000256" key="1">
    <source>
        <dbReference type="ARBA" id="ARBA00004651"/>
    </source>
</evidence>
<evidence type="ECO:0000259" key="10">
    <source>
        <dbReference type="PROSITE" id="PS50263"/>
    </source>
</evidence>
<dbReference type="SUPFAM" id="SSF56317">
    <property type="entry name" value="Carbon-nitrogen hydrolase"/>
    <property type="match status" value="1"/>
</dbReference>
<evidence type="ECO:0000256" key="5">
    <source>
        <dbReference type="ARBA" id="ARBA00022692"/>
    </source>
</evidence>
<dbReference type="Gene3D" id="3.60.110.10">
    <property type="entry name" value="Carbon-nitrogen hydrolase"/>
    <property type="match status" value="1"/>
</dbReference>
<keyword evidence="5 9" id="KW-0812">Transmembrane</keyword>
<dbReference type="InterPro" id="IPR003010">
    <property type="entry name" value="C-N_Hydrolase"/>
</dbReference>
<sequence>MLTGFPWLSLGYILTDSPLNFLSPIIGEFGLSFVVLIFSFAAYLLFQAKQVWFLLASLSILFITLLISPYLSNTQHQDKQVKVLLVQGNIEQQIKWNPDQAWSIMQKYRDLTYKNWDVDLVVWPEAAISKVEYLAGDFLTQLDSAAAFNNTALITGIVDYQVDTTAIYNNLIVVGKRNLDSKQGQYHYLHDNRYTKHKLLPIGEFVPFEDILRPIAPLFNLAMSSFSEGEAIQKNLVANGLNILPANCFEIVFSNFLRQNYQTNSDLLLTVSNDAWFGDSHGPHQHMQIARMRSQELSLPLLRVTNNGITAVYDPIDDIQQSTPQFETNILKTQIKTISGDTFYSRHGDKPMQILLLLIFLCAVLATYKQIKTNLKLNLARTK</sequence>
<comment type="subcellular location">
    <subcellularLocation>
        <location evidence="1 9">Cell membrane</location>
        <topology evidence="1 9">Multi-pass membrane protein</topology>
    </subcellularLocation>
</comment>
<name>A0ABQ4PRV2_9GAMM</name>
<comment type="similarity">
    <text evidence="2 9">Belongs to the CN hydrolase family. Apolipoprotein N-acyltransferase subfamily.</text>
</comment>
<dbReference type="EC" id="2.3.1.269" evidence="9"/>
<comment type="catalytic activity">
    <reaction evidence="9">
        <text>N-terminal S-1,2-diacyl-sn-glyceryl-L-cysteinyl-[lipoprotein] + a glycerophospholipid = N-acyl-S-1,2-diacyl-sn-glyceryl-L-cysteinyl-[lipoprotein] + a 2-acyl-sn-glycero-3-phospholipid + H(+)</text>
        <dbReference type="Rhea" id="RHEA:48228"/>
        <dbReference type="Rhea" id="RHEA-COMP:14681"/>
        <dbReference type="Rhea" id="RHEA-COMP:14684"/>
        <dbReference type="ChEBI" id="CHEBI:15378"/>
        <dbReference type="ChEBI" id="CHEBI:136912"/>
        <dbReference type="ChEBI" id="CHEBI:140656"/>
        <dbReference type="ChEBI" id="CHEBI:140657"/>
        <dbReference type="ChEBI" id="CHEBI:140660"/>
        <dbReference type="EC" id="2.3.1.269"/>
    </reaction>
</comment>
<dbReference type="InterPro" id="IPR036526">
    <property type="entry name" value="C-N_Hydrolase_sf"/>
</dbReference>
<evidence type="ECO:0000256" key="3">
    <source>
        <dbReference type="ARBA" id="ARBA00022475"/>
    </source>
</evidence>
<feature type="transmembrane region" description="Helical" evidence="9">
    <location>
        <begin position="351"/>
        <end position="368"/>
    </location>
</feature>
<accession>A0ABQ4PRV2</accession>
<comment type="pathway">
    <text evidence="9">Protein modification; lipoprotein biosynthesis (N-acyl transfer).</text>
</comment>
<keyword evidence="12" id="KW-1185">Reference proteome</keyword>
<dbReference type="NCBIfam" id="TIGR00546">
    <property type="entry name" value="lnt"/>
    <property type="match status" value="1"/>
</dbReference>
<comment type="caution">
    <text evidence="11">The sequence shown here is derived from an EMBL/GenBank/DDBJ whole genome shotgun (WGS) entry which is preliminary data.</text>
</comment>
<evidence type="ECO:0000256" key="9">
    <source>
        <dbReference type="HAMAP-Rule" id="MF_01148"/>
    </source>
</evidence>
<feature type="transmembrane region" description="Helical" evidence="9">
    <location>
        <begin position="20"/>
        <end position="44"/>
    </location>
</feature>
<keyword evidence="3 9" id="KW-1003">Cell membrane</keyword>
<keyword evidence="7 9" id="KW-0472">Membrane</keyword>
<organism evidence="11 12">
    <name type="scientific">Shewanella sairae</name>
    <dbReference type="NCBI Taxonomy" id="190310"/>
    <lineage>
        <taxon>Bacteria</taxon>
        <taxon>Pseudomonadati</taxon>
        <taxon>Pseudomonadota</taxon>
        <taxon>Gammaproteobacteria</taxon>
        <taxon>Alteromonadales</taxon>
        <taxon>Shewanellaceae</taxon>
        <taxon>Shewanella</taxon>
    </lineage>
</organism>
<comment type="function">
    <text evidence="9">Catalyzes the phospholipid dependent N-acylation of the N-terminal cysteine of apolipoprotein, the last step in lipoprotein maturation.</text>
</comment>
<gene>
    <name evidence="9" type="primary">lnt</name>
    <name evidence="11" type="ORF">TUM4438_45760</name>
</gene>
<evidence type="ECO:0000313" key="12">
    <source>
        <dbReference type="Proteomes" id="UP000887104"/>
    </source>
</evidence>
<dbReference type="InterPro" id="IPR045378">
    <property type="entry name" value="LNT_N"/>
</dbReference>
<dbReference type="HAMAP" id="MF_01148">
    <property type="entry name" value="Lnt"/>
    <property type="match status" value="1"/>
</dbReference>
<dbReference type="InterPro" id="IPR004563">
    <property type="entry name" value="Apolipo_AcylTrfase"/>
</dbReference>
<feature type="transmembrane region" description="Helical" evidence="9">
    <location>
        <begin position="51"/>
        <end position="71"/>
    </location>
</feature>
<evidence type="ECO:0000256" key="4">
    <source>
        <dbReference type="ARBA" id="ARBA00022679"/>
    </source>
</evidence>
<evidence type="ECO:0000313" key="11">
    <source>
        <dbReference type="EMBL" id="GIU52616.1"/>
    </source>
</evidence>
<evidence type="ECO:0000256" key="2">
    <source>
        <dbReference type="ARBA" id="ARBA00010065"/>
    </source>
</evidence>
<proteinExistence type="inferred from homology"/>
<dbReference type="PROSITE" id="PS50263">
    <property type="entry name" value="CN_HYDROLASE"/>
    <property type="match status" value="1"/>
</dbReference>
<dbReference type="PANTHER" id="PTHR38686:SF1">
    <property type="entry name" value="APOLIPOPROTEIN N-ACYLTRANSFERASE"/>
    <property type="match status" value="1"/>
</dbReference>
<feature type="domain" description="CN hydrolase" evidence="10">
    <location>
        <begin position="86"/>
        <end position="337"/>
    </location>
</feature>